<dbReference type="PANTHER" id="PTHR10302">
    <property type="entry name" value="SINGLE-STRANDED DNA-BINDING PROTEIN"/>
    <property type="match status" value="1"/>
</dbReference>
<evidence type="ECO:0000313" key="3">
    <source>
        <dbReference type="EMBL" id="CAG9766462.1"/>
    </source>
</evidence>
<dbReference type="AlphaFoldDB" id="A0A9N9QE06"/>
<sequence length="150" mass="16665">MFSSKLILSVALQSGNKSGGPLNILKRLASTTQQEPARLEKTINTVTLLGRVGADPQRKGSDDHPIAVFSLATHTNYRYESGEFLQRTEWHRIVCFKPGLRETVLNFLKKGQRVHVTGKITYGEMKGDDGNTKTTTAIAADDIIFFQTQQ</sequence>
<dbReference type="Proteomes" id="UP001152799">
    <property type="component" value="Chromosome 3"/>
</dbReference>
<gene>
    <name evidence="3" type="ORF">CEUTPL_LOCUS7046</name>
</gene>
<dbReference type="FunFam" id="2.40.50.140:FF:000269">
    <property type="entry name" value="Single-stranded DNA-binding protein"/>
    <property type="match status" value="1"/>
</dbReference>
<proteinExistence type="inferred from homology"/>
<name>A0A9N9QE06_9CUCU</name>
<dbReference type="GO" id="GO:0006264">
    <property type="term" value="P:mitochondrial DNA replication"/>
    <property type="evidence" value="ECO:0007669"/>
    <property type="project" value="TreeGrafter"/>
</dbReference>
<dbReference type="OrthoDB" id="1078367at2759"/>
<accession>A0A9N9QE06</accession>
<dbReference type="Gene3D" id="2.40.50.140">
    <property type="entry name" value="Nucleic acid-binding proteins"/>
    <property type="match status" value="1"/>
</dbReference>
<dbReference type="CDD" id="cd04496">
    <property type="entry name" value="SSB_OBF"/>
    <property type="match status" value="1"/>
</dbReference>
<dbReference type="InterPro" id="IPR000424">
    <property type="entry name" value="Primosome_PriB/ssb"/>
</dbReference>
<evidence type="ECO:0008006" key="5">
    <source>
        <dbReference type="Google" id="ProtNLM"/>
    </source>
</evidence>
<evidence type="ECO:0000313" key="4">
    <source>
        <dbReference type="Proteomes" id="UP001152799"/>
    </source>
</evidence>
<dbReference type="NCBIfam" id="TIGR00621">
    <property type="entry name" value="ssb"/>
    <property type="match status" value="1"/>
</dbReference>
<organism evidence="3 4">
    <name type="scientific">Ceutorhynchus assimilis</name>
    <name type="common">cabbage seed weevil</name>
    <dbReference type="NCBI Taxonomy" id="467358"/>
    <lineage>
        <taxon>Eukaryota</taxon>
        <taxon>Metazoa</taxon>
        <taxon>Ecdysozoa</taxon>
        <taxon>Arthropoda</taxon>
        <taxon>Hexapoda</taxon>
        <taxon>Insecta</taxon>
        <taxon>Pterygota</taxon>
        <taxon>Neoptera</taxon>
        <taxon>Endopterygota</taxon>
        <taxon>Coleoptera</taxon>
        <taxon>Polyphaga</taxon>
        <taxon>Cucujiformia</taxon>
        <taxon>Curculionidae</taxon>
        <taxon>Ceutorhynchinae</taxon>
        <taxon>Ceutorhynchus</taxon>
    </lineage>
</organism>
<keyword evidence="4" id="KW-1185">Reference proteome</keyword>
<dbReference type="InterPro" id="IPR012340">
    <property type="entry name" value="NA-bd_OB-fold"/>
</dbReference>
<dbReference type="EMBL" id="OU892279">
    <property type="protein sequence ID" value="CAG9766462.1"/>
    <property type="molecule type" value="Genomic_DNA"/>
</dbReference>
<dbReference type="GO" id="GO:0003697">
    <property type="term" value="F:single-stranded DNA binding"/>
    <property type="evidence" value="ECO:0007669"/>
    <property type="project" value="InterPro"/>
</dbReference>
<dbReference type="HAMAP" id="MF_00984">
    <property type="entry name" value="SSB"/>
    <property type="match status" value="1"/>
</dbReference>
<dbReference type="SUPFAM" id="SSF50249">
    <property type="entry name" value="Nucleic acid-binding proteins"/>
    <property type="match status" value="1"/>
</dbReference>
<protein>
    <recommendedName>
        <fullName evidence="5">Single-stranded DNA-binding protein, mitochondrial</fullName>
    </recommendedName>
</protein>
<dbReference type="PROSITE" id="PS50935">
    <property type="entry name" value="SSB"/>
    <property type="match status" value="1"/>
</dbReference>
<evidence type="ECO:0000256" key="1">
    <source>
        <dbReference type="ARBA" id="ARBA00023125"/>
    </source>
</evidence>
<reference evidence="3" key="1">
    <citation type="submission" date="2022-01" db="EMBL/GenBank/DDBJ databases">
        <authorList>
            <person name="King R."/>
        </authorList>
    </citation>
    <scope>NUCLEOTIDE SEQUENCE</scope>
</reference>
<dbReference type="GO" id="GO:0042645">
    <property type="term" value="C:mitochondrial nucleoid"/>
    <property type="evidence" value="ECO:0007669"/>
    <property type="project" value="TreeGrafter"/>
</dbReference>
<dbReference type="Pfam" id="PF00436">
    <property type="entry name" value="SSB"/>
    <property type="match status" value="1"/>
</dbReference>
<evidence type="ECO:0000256" key="2">
    <source>
        <dbReference type="PROSITE-ProRule" id="PRU00252"/>
    </source>
</evidence>
<keyword evidence="1 2" id="KW-0238">DNA-binding</keyword>
<dbReference type="InterPro" id="IPR011344">
    <property type="entry name" value="ssDNA-bd"/>
</dbReference>
<dbReference type="PANTHER" id="PTHR10302:SF0">
    <property type="entry name" value="SINGLE-STRANDED DNA-BINDING PROTEIN, MITOCHONDRIAL"/>
    <property type="match status" value="1"/>
</dbReference>